<comment type="caution">
    <text evidence="3">The sequence shown here is derived from an EMBL/GenBank/DDBJ whole genome shotgun (WGS) entry which is preliminary data.</text>
</comment>
<feature type="region of interest" description="Disordered" evidence="1">
    <location>
        <begin position="1"/>
        <end position="21"/>
    </location>
</feature>
<dbReference type="RefSeq" id="WP_379887934.1">
    <property type="nucleotide sequence ID" value="NZ_JBHSDI010000016.1"/>
</dbReference>
<feature type="domain" description="Transcriptional regulator SutA RNAP-binding" evidence="2">
    <location>
        <begin position="26"/>
        <end position="56"/>
    </location>
</feature>
<evidence type="ECO:0000313" key="4">
    <source>
        <dbReference type="Proteomes" id="UP001595798"/>
    </source>
</evidence>
<evidence type="ECO:0000259" key="2">
    <source>
        <dbReference type="Pfam" id="PF20661"/>
    </source>
</evidence>
<dbReference type="EMBL" id="JBHSDI010000016">
    <property type="protein sequence ID" value="MFC4259923.1"/>
    <property type="molecule type" value="Genomic_DNA"/>
</dbReference>
<accession>A0ABV8QJG7</accession>
<evidence type="ECO:0000313" key="3">
    <source>
        <dbReference type="EMBL" id="MFC4259923.1"/>
    </source>
</evidence>
<dbReference type="Proteomes" id="UP001595798">
    <property type="component" value="Unassembled WGS sequence"/>
</dbReference>
<organism evidence="3 4">
    <name type="scientific">Marinobacter lacisalsi</name>
    <dbReference type="NCBI Taxonomy" id="475979"/>
    <lineage>
        <taxon>Bacteria</taxon>
        <taxon>Pseudomonadati</taxon>
        <taxon>Pseudomonadota</taxon>
        <taxon>Gammaproteobacteria</taxon>
        <taxon>Pseudomonadales</taxon>
        <taxon>Marinobacteraceae</taxon>
        <taxon>Marinobacter</taxon>
    </lineage>
</organism>
<protein>
    <recommendedName>
        <fullName evidence="2">Transcriptional regulator SutA RNAP-binding domain-containing protein</fullName>
    </recommendedName>
</protein>
<dbReference type="Pfam" id="PF20661">
    <property type="entry name" value="SutA-RBD"/>
    <property type="match status" value="1"/>
</dbReference>
<proteinExistence type="predicted"/>
<keyword evidence="4" id="KW-1185">Reference proteome</keyword>
<name>A0ABV8QJG7_9GAMM</name>
<gene>
    <name evidence="3" type="ORF">ACFOZ5_12860</name>
</gene>
<dbReference type="InterPro" id="IPR049191">
    <property type="entry name" value="SutA_RBD"/>
</dbReference>
<reference evidence="4" key="1">
    <citation type="journal article" date="2019" name="Int. J. Syst. Evol. Microbiol.">
        <title>The Global Catalogue of Microorganisms (GCM) 10K type strain sequencing project: providing services to taxonomists for standard genome sequencing and annotation.</title>
        <authorList>
            <consortium name="The Broad Institute Genomics Platform"/>
            <consortium name="The Broad Institute Genome Sequencing Center for Infectious Disease"/>
            <person name="Wu L."/>
            <person name="Ma J."/>
        </authorList>
    </citation>
    <scope>NUCLEOTIDE SEQUENCE [LARGE SCALE GENOMIC DNA]</scope>
    <source>
        <strain evidence="4">CECT 7297</strain>
    </source>
</reference>
<sequence length="72" mass="7992">MSELDESSLEVSGGWNDLDDNHSVAGRARIRAQLEADIQAFLNEGGRIEQVDTSFRTDAPRKVEVGFNNRSL</sequence>
<evidence type="ECO:0000256" key="1">
    <source>
        <dbReference type="SAM" id="MobiDB-lite"/>
    </source>
</evidence>